<dbReference type="CDD" id="cd09999">
    <property type="entry name" value="Arginase-like_1"/>
    <property type="match status" value="1"/>
</dbReference>
<dbReference type="PANTHER" id="PTHR43782:SF3">
    <property type="entry name" value="ARGINASE"/>
    <property type="match status" value="1"/>
</dbReference>
<dbReference type="Gene3D" id="3.40.800.10">
    <property type="entry name" value="Ureohydrolase domain"/>
    <property type="match status" value="1"/>
</dbReference>
<reference evidence="5 6" key="1">
    <citation type="submission" date="2018-03" db="EMBL/GenBank/DDBJ databases">
        <title>Genomic Encyclopedia of Archaeal and Bacterial Type Strains, Phase II (KMG-II): from individual species to whole genera.</title>
        <authorList>
            <person name="Goeker M."/>
        </authorList>
    </citation>
    <scope>NUCLEOTIDE SEQUENCE [LARGE SCALE GENOMIC DNA]</scope>
    <source>
        <strain evidence="5 6">DSM 45601</strain>
    </source>
</reference>
<dbReference type="GO" id="GO:0004053">
    <property type="term" value="F:arginase activity"/>
    <property type="evidence" value="ECO:0007669"/>
    <property type="project" value="TreeGrafter"/>
</dbReference>
<dbReference type="GO" id="GO:0005737">
    <property type="term" value="C:cytoplasm"/>
    <property type="evidence" value="ECO:0007669"/>
    <property type="project" value="TreeGrafter"/>
</dbReference>
<dbReference type="SUPFAM" id="SSF52768">
    <property type="entry name" value="Arginase/deacetylase"/>
    <property type="match status" value="1"/>
</dbReference>
<dbReference type="GO" id="GO:0030145">
    <property type="term" value="F:manganese ion binding"/>
    <property type="evidence" value="ECO:0007669"/>
    <property type="project" value="TreeGrafter"/>
</dbReference>
<dbReference type="Proteomes" id="UP000237846">
    <property type="component" value="Unassembled WGS sequence"/>
</dbReference>
<keyword evidence="3" id="KW-0464">Manganese</keyword>
<organism evidence="5 6">
    <name type="scientific">Allonocardiopsis opalescens</name>
    <dbReference type="NCBI Taxonomy" id="1144618"/>
    <lineage>
        <taxon>Bacteria</taxon>
        <taxon>Bacillati</taxon>
        <taxon>Actinomycetota</taxon>
        <taxon>Actinomycetes</taxon>
        <taxon>Streptosporangiales</taxon>
        <taxon>Allonocardiopsis</taxon>
    </lineage>
</organism>
<keyword evidence="2" id="KW-0378">Hydrolase</keyword>
<evidence type="ECO:0000256" key="2">
    <source>
        <dbReference type="ARBA" id="ARBA00022801"/>
    </source>
</evidence>
<evidence type="ECO:0000256" key="1">
    <source>
        <dbReference type="ARBA" id="ARBA00022723"/>
    </source>
</evidence>
<dbReference type="PRINTS" id="PR00116">
    <property type="entry name" value="ARGINASE"/>
</dbReference>
<dbReference type="InterPro" id="IPR006035">
    <property type="entry name" value="Ureohydrolase"/>
</dbReference>
<sequence>MTVIQVPYHLDEHLPGLELPGAGEPGTLAVTAELPEGDRWTRMAALYAVVAEAVEREVRAGAAPVVVSGDCTASLGTAAGLRRAGVDASVVWFDAHGDVQTQETTASGYLGGMPLRVLLGYRPGAIADRLGLAALPEERALLVGARDLDPPEAAYLAASRVGRRAVAELTAADLPDGPLLLHLDVDVIDAAELPGLRYPAPGGPSTEQVLAAVARVAATGRVAAVDLACPWHPGAAPAPGVRARLLAAAAVAG</sequence>
<keyword evidence="6" id="KW-1185">Reference proteome</keyword>
<keyword evidence="1" id="KW-0479">Metal-binding</keyword>
<dbReference type="Pfam" id="PF00491">
    <property type="entry name" value="Arginase"/>
    <property type="match status" value="1"/>
</dbReference>
<dbReference type="RefSeq" id="WP_170140991.1">
    <property type="nucleotide sequence ID" value="NZ_PVZC01000004.1"/>
</dbReference>
<dbReference type="PROSITE" id="PS51409">
    <property type="entry name" value="ARGINASE_2"/>
    <property type="match status" value="1"/>
</dbReference>
<protein>
    <submittedName>
        <fullName evidence="5">Arginase</fullName>
    </submittedName>
</protein>
<dbReference type="PANTHER" id="PTHR43782">
    <property type="entry name" value="ARGINASE"/>
    <property type="match status" value="1"/>
</dbReference>
<evidence type="ECO:0000256" key="4">
    <source>
        <dbReference type="PROSITE-ProRule" id="PRU00742"/>
    </source>
</evidence>
<comment type="similarity">
    <text evidence="4">Belongs to the arginase family.</text>
</comment>
<name>A0A2T0Q4T4_9ACTN</name>
<gene>
    <name evidence="5" type="ORF">CLV72_104396</name>
</gene>
<dbReference type="EMBL" id="PVZC01000004">
    <property type="protein sequence ID" value="PRX98816.1"/>
    <property type="molecule type" value="Genomic_DNA"/>
</dbReference>
<evidence type="ECO:0000256" key="3">
    <source>
        <dbReference type="ARBA" id="ARBA00023211"/>
    </source>
</evidence>
<comment type="caution">
    <text evidence="5">The sequence shown here is derived from an EMBL/GenBank/DDBJ whole genome shotgun (WGS) entry which is preliminary data.</text>
</comment>
<proteinExistence type="inferred from homology"/>
<evidence type="ECO:0000313" key="5">
    <source>
        <dbReference type="EMBL" id="PRX98816.1"/>
    </source>
</evidence>
<accession>A0A2T0Q4T4</accession>
<dbReference type="AlphaFoldDB" id="A0A2T0Q4T4"/>
<dbReference type="InterPro" id="IPR023696">
    <property type="entry name" value="Ureohydrolase_dom_sf"/>
</dbReference>
<evidence type="ECO:0000313" key="6">
    <source>
        <dbReference type="Proteomes" id="UP000237846"/>
    </source>
</evidence>